<dbReference type="Pfam" id="PF18862">
    <property type="entry name" value="ApeA_NTD1"/>
    <property type="match status" value="1"/>
</dbReference>
<dbReference type="Proteomes" id="UP000294853">
    <property type="component" value="Chromosome"/>
</dbReference>
<keyword evidence="3" id="KW-1185">Reference proteome</keyword>
<feature type="domain" description="ApeA N-terminal" evidence="1">
    <location>
        <begin position="67"/>
        <end position="290"/>
    </location>
</feature>
<evidence type="ECO:0000313" key="2">
    <source>
        <dbReference type="EMBL" id="QBX55063.1"/>
    </source>
</evidence>
<evidence type="ECO:0000313" key="3">
    <source>
        <dbReference type="Proteomes" id="UP000294853"/>
    </source>
</evidence>
<organism evidence="2 3">
    <name type="scientific">Nocardioides seonyuensis</name>
    <dbReference type="NCBI Taxonomy" id="2518371"/>
    <lineage>
        <taxon>Bacteria</taxon>
        <taxon>Bacillati</taxon>
        <taxon>Actinomycetota</taxon>
        <taxon>Actinomycetes</taxon>
        <taxon>Propionibacteriales</taxon>
        <taxon>Nocardioidaceae</taxon>
        <taxon>Nocardioides</taxon>
    </lineage>
</organism>
<name>A0A4P7IES3_9ACTN</name>
<dbReference type="OrthoDB" id="4510694at2"/>
<sequence>MKKPVLSLDFEPDEYLCTWHIRDGAGAVRNLSGAIEVSPMAPPRGIIYGNIPLTSDTRHGETSFAFPQRSASPATHATLANGGEVLVLDSTITWWMSHGNIRGSAALLRRKSTLFPWQHSDVPEVPDGDDHLVFDRVRFQVGALDAVLGFAPLKTMRFPKPGEDGERTWAATEADETAVRWTSGEDVLEAHYRGSASIADPYSFSVRHSPVITASSAHPLSLRRLVDDWVTPVQAIASIATGTSEPLTYLAVESNVTDGEAHRWQVFGSGISQDPFDSNAESVRKANSALLCVADAVDLLELVQKWQGLAADHHPLVETYAAMLHARDQHPRSRFLLLVQSLEGMHGHETQTEFEGLASNHSAMRAEVLAEIKASVSTEHFKYIKKYLLKQPFRSLESALRATFTDLPVDRTDALSRTALIRQLMDEGPSGMTPFAAAARLRHLLAHGVRGFDTSDINQVVSVSEEVVRAHALRLLGCPDFVLERVLDE</sequence>
<evidence type="ECO:0000259" key="1">
    <source>
        <dbReference type="Pfam" id="PF18862"/>
    </source>
</evidence>
<dbReference type="KEGG" id="nsn:EXE58_06075"/>
<dbReference type="InterPro" id="IPR041223">
    <property type="entry name" value="ApeA_NTD"/>
</dbReference>
<proteinExistence type="predicted"/>
<dbReference type="AlphaFoldDB" id="A0A4P7IES3"/>
<protein>
    <recommendedName>
        <fullName evidence="1">ApeA N-terminal domain-containing protein</fullName>
    </recommendedName>
</protein>
<dbReference type="RefSeq" id="WP_135267031.1">
    <property type="nucleotide sequence ID" value="NZ_CP038436.1"/>
</dbReference>
<reference evidence="2 3" key="1">
    <citation type="submission" date="2019-03" db="EMBL/GenBank/DDBJ databases">
        <title>Three New Species of Nocardioides, Nocardioides euryhalodurans sp. nov., Nocardioides seonyuensis sp. nov. and Nocardioides eburneoflavus sp. nov. Iolated from Soil.</title>
        <authorList>
            <person name="Roh S.G."/>
            <person name="Lee C."/>
            <person name="Kim M.-K."/>
            <person name="Kim S.B."/>
        </authorList>
    </citation>
    <scope>NUCLEOTIDE SEQUENCE [LARGE SCALE GENOMIC DNA]</scope>
    <source>
        <strain evidence="2 3">MMS17-SY207-3</strain>
    </source>
</reference>
<accession>A0A4P7IES3</accession>
<dbReference type="EMBL" id="CP038436">
    <property type="protein sequence ID" value="QBX55063.1"/>
    <property type="molecule type" value="Genomic_DNA"/>
</dbReference>
<gene>
    <name evidence="2" type="ORF">EXE58_06075</name>
</gene>